<name>A0A9X0U3R7_9BACT</name>
<dbReference type="Proteomes" id="UP000535182">
    <property type="component" value="Unassembled WGS sequence"/>
</dbReference>
<dbReference type="Gene3D" id="3.40.50.1110">
    <property type="entry name" value="SGNH hydrolase"/>
    <property type="match status" value="1"/>
</dbReference>
<dbReference type="PROSITE" id="PS51257">
    <property type="entry name" value="PROKAR_LIPOPROTEIN"/>
    <property type="match status" value="1"/>
</dbReference>
<keyword evidence="3" id="KW-1185">Reference proteome</keyword>
<dbReference type="PANTHER" id="PTHR30383:SF5">
    <property type="entry name" value="SGNH HYDROLASE-TYPE ESTERASE DOMAIN-CONTAINING PROTEIN"/>
    <property type="match status" value="1"/>
</dbReference>
<protein>
    <submittedName>
        <fullName evidence="2">Lysophospholipase L1-like esterase</fullName>
    </submittedName>
</protein>
<dbReference type="AlphaFoldDB" id="A0A9X0U3R7"/>
<dbReference type="SUPFAM" id="SSF52266">
    <property type="entry name" value="SGNH hydrolase"/>
    <property type="match status" value="1"/>
</dbReference>
<dbReference type="PANTHER" id="PTHR30383">
    <property type="entry name" value="THIOESTERASE 1/PROTEASE 1/LYSOPHOSPHOLIPASE L1"/>
    <property type="match status" value="1"/>
</dbReference>
<evidence type="ECO:0000313" key="3">
    <source>
        <dbReference type="Proteomes" id="UP000535182"/>
    </source>
</evidence>
<gene>
    <name evidence="2" type="ORF">HDF14_000691</name>
</gene>
<sequence length="279" mass="29856">MRGVTLVSAAGWVIFGFVIACGQMRGQNAVNQTPAPTAAIPQVTSPAPVPPASTPEEETAKQIASMEAKLEDWPQLGRYRTDNAALAPATEGALRVIFYGDSITDSWGRRADTGEFFPGKPYVNRGISGQTTPQMVVRFRQDVIDLRPAAVVILGGTNDIAGNTGPMTLQMTEDNFRSMIDLAKANGIQVIVASILPVADYPWKTGLVPAPKIRTLNDWLKGYCVNHSVAYLDYYSAMVGRDGGMKPGISFDGVHPNAQGYAIMAPLAQAAIDKMLGSK</sequence>
<comment type="caution">
    <text evidence="2">The sequence shown here is derived from an EMBL/GenBank/DDBJ whole genome shotgun (WGS) entry which is preliminary data.</text>
</comment>
<dbReference type="InterPro" id="IPR013830">
    <property type="entry name" value="SGNH_hydro"/>
</dbReference>
<dbReference type="Pfam" id="PF13472">
    <property type="entry name" value="Lipase_GDSL_2"/>
    <property type="match status" value="1"/>
</dbReference>
<reference evidence="2 3" key="1">
    <citation type="submission" date="2020-08" db="EMBL/GenBank/DDBJ databases">
        <title>Genomic Encyclopedia of Type Strains, Phase IV (KMG-V): Genome sequencing to study the core and pangenomes of soil and plant-associated prokaryotes.</title>
        <authorList>
            <person name="Whitman W."/>
        </authorList>
    </citation>
    <scope>NUCLEOTIDE SEQUENCE [LARGE SCALE GENOMIC DNA]</scope>
    <source>
        <strain evidence="2 3">X5P2</strain>
    </source>
</reference>
<proteinExistence type="predicted"/>
<organism evidence="2 3">
    <name type="scientific">Tunturiibacter gelidiferens</name>
    <dbReference type="NCBI Taxonomy" id="3069689"/>
    <lineage>
        <taxon>Bacteria</taxon>
        <taxon>Pseudomonadati</taxon>
        <taxon>Acidobacteriota</taxon>
        <taxon>Terriglobia</taxon>
        <taxon>Terriglobales</taxon>
        <taxon>Acidobacteriaceae</taxon>
        <taxon>Tunturiibacter</taxon>
    </lineage>
</organism>
<dbReference type="CDD" id="cd04501">
    <property type="entry name" value="SGNH_hydrolase_like_4"/>
    <property type="match status" value="1"/>
</dbReference>
<feature type="domain" description="SGNH hydrolase-type esterase" evidence="1">
    <location>
        <begin position="98"/>
        <end position="263"/>
    </location>
</feature>
<dbReference type="InterPro" id="IPR036514">
    <property type="entry name" value="SGNH_hydro_sf"/>
</dbReference>
<dbReference type="GO" id="GO:0004622">
    <property type="term" value="F:phosphatidylcholine lysophospholipase activity"/>
    <property type="evidence" value="ECO:0007669"/>
    <property type="project" value="TreeGrafter"/>
</dbReference>
<dbReference type="EMBL" id="JACHEB010000001">
    <property type="protein sequence ID" value="MBB5327097.1"/>
    <property type="molecule type" value="Genomic_DNA"/>
</dbReference>
<accession>A0A9X0U3R7</accession>
<dbReference type="RefSeq" id="WP_260697977.1">
    <property type="nucleotide sequence ID" value="NZ_JACHEB010000001.1"/>
</dbReference>
<dbReference type="InterPro" id="IPR051532">
    <property type="entry name" value="Ester_Hydrolysis_Enzymes"/>
</dbReference>
<evidence type="ECO:0000313" key="2">
    <source>
        <dbReference type="EMBL" id="MBB5327097.1"/>
    </source>
</evidence>
<evidence type="ECO:0000259" key="1">
    <source>
        <dbReference type="Pfam" id="PF13472"/>
    </source>
</evidence>